<evidence type="ECO:0008006" key="3">
    <source>
        <dbReference type="Google" id="ProtNLM"/>
    </source>
</evidence>
<proteinExistence type="predicted"/>
<dbReference type="Proteomes" id="UP001154420">
    <property type="component" value="Unassembled WGS sequence"/>
</dbReference>
<sequence length="174" mass="20172">MGTEIIVCGLNGTGKSTLGKALAEKLHFYFIDNEDLYFPKIDPAYIYAAPRTREDVEKLLLNEIEKHENFVFASVKGDYGEIIYPFFQYAVLIDVPKDVRMKRVKNRSFQKFGNRMLLGGDLYEQEDRFFDLVKSRAENIVEKWIQSLNCPIIRIDGTKPIEENINLVIKQIQS</sequence>
<dbReference type="PANTHER" id="PTHR37816:SF2">
    <property type="entry name" value="DNA TOPOLOGY MODULATION PROTEIN FLAR-RELATED PROTEIN"/>
    <property type="match status" value="1"/>
</dbReference>
<evidence type="ECO:0000313" key="1">
    <source>
        <dbReference type="EMBL" id="NBJ95461.1"/>
    </source>
</evidence>
<dbReference type="InterPro" id="IPR052922">
    <property type="entry name" value="Cytidylate_Kinase-2"/>
</dbReference>
<dbReference type="EMBL" id="QZDT01000095">
    <property type="protein sequence ID" value="NBJ95461.1"/>
    <property type="molecule type" value="Genomic_DNA"/>
</dbReference>
<evidence type="ECO:0000313" key="2">
    <source>
        <dbReference type="Proteomes" id="UP001154420"/>
    </source>
</evidence>
<comment type="caution">
    <text evidence="1">The sequence shown here is derived from an EMBL/GenBank/DDBJ whole genome shotgun (WGS) entry which is preliminary data.</text>
</comment>
<reference evidence="1" key="1">
    <citation type="submission" date="2018-09" db="EMBL/GenBank/DDBJ databases">
        <title>Murine metabolic-syndrome-specific gut microbial biobank.</title>
        <authorList>
            <person name="Liu C."/>
        </authorList>
    </citation>
    <scope>NUCLEOTIDE SEQUENCE</scope>
    <source>
        <strain evidence="1">D42-62</strain>
    </source>
</reference>
<dbReference type="PANTHER" id="PTHR37816">
    <property type="entry name" value="YALI0E33011P"/>
    <property type="match status" value="1"/>
</dbReference>
<dbReference type="RefSeq" id="WP_160562351.1">
    <property type="nucleotide sequence ID" value="NZ_QZDT01000095.1"/>
</dbReference>
<gene>
    <name evidence="1" type="ORF">D5281_23805</name>
</gene>
<accession>A0A9X5BJZ8</accession>
<dbReference type="SUPFAM" id="SSF52540">
    <property type="entry name" value="P-loop containing nucleoside triphosphate hydrolases"/>
    <property type="match status" value="1"/>
</dbReference>
<dbReference type="AlphaFoldDB" id="A0A9X5BJZ8"/>
<dbReference type="Gene3D" id="3.40.50.300">
    <property type="entry name" value="P-loop containing nucleotide triphosphate hydrolases"/>
    <property type="match status" value="1"/>
</dbReference>
<keyword evidence="2" id="KW-1185">Reference proteome</keyword>
<name>A0A9X5BJZ8_9FIRM</name>
<protein>
    <recommendedName>
        <fullName evidence="3">Shikimate kinase</fullName>
    </recommendedName>
</protein>
<organism evidence="1 2">
    <name type="scientific">Parablautia muri</name>
    <dbReference type="NCBI Taxonomy" id="2320879"/>
    <lineage>
        <taxon>Bacteria</taxon>
        <taxon>Bacillati</taxon>
        <taxon>Bacillota</taxon>
        <taxon>Clostridia</taxon>
        <taxon>Lachnospirales</taxon>
        <taxon>Lachnospiraceae</taxon>
        <taxon>Parablautia</taxon>
    </lineage>
</organism>
<dbReference type="InterPro" id="IPR027417">
    <property type="entry name" value="P-loop_NTPase"/>
</dbReference>
<dbReference type="OrthoDB" id="9800332at2"/>
<dbReference type="Pfam" id="PF13238">
    <property type="entry name" value="AAA_18"/>
    <property type="match status" value="1"/>
</dbReference>